<dbReference type="Proteomes" id="UP000240883">
    <property type="component" value="Unassembled WGS sequence"/>
</dbReference>
<dbReference type="AlphaFoldDB" id="A0A2T2N7Q5"/>
<evidence type="ECO:0008006" key="4">
    <source>
        <dbReference type="Google" id="ProtNLM"/>
    </source>
</evidence>
<keyword evidence="3" id="KW-1185">Reference proteome</keyword>
<sequence>MDQEDIEARAKKLHERVLGGGPECYPVSTFDTALAASLRKSLDHSESITDGFNGDILLFPKAFTWLLSRQQGHGGWDVGVESFDLDCILNAMAGLLALVKFRKGAISSSSIPFRSLDARIAKARQYLDERLKEWDPEADVRRAAISLVKRLASLLKKEDVELPFLKKSILNQVTLHAPLQNGNVSNKRKFDTATPLSSRQPCIGGNELVKAESEKDSSGVDSSPALTALHILETGSYHEGYTTYLQKSMAAAGDNGMPASFPLTLLERALYSNAVAGFLSYDIDLMNGEFGMSHQRSKSIEMAARIMILSFSQQESSQKEVQALGDHLKAASLKDMGYCSLDEQCLILKILLGLDDINAIITVFERICNAWWTGEWTITMCHTELYAILLFAQVFHQLSNRRIFESPGWNRETTDIRAPIMMTQMLSRVLSAQNANGAWGLNNRICLESTAFALQALDIMIKQPFLLSLHLGIRQSIERGRYALQQQAYSTKPLRSGNSLWLRYPAQVSHQLCEAHVLAALSDSRRAIHTNPRVDLPPDRALQKITALISFFHSNPNLANEPLFKIKAGAVESAFYVQKLKAMRNDIFPVTNAKEKDKYFDYIPIMWTMHNNIREARAPPVLIWDICVVSLYIFLVDEYMEGHVSQLSFKELGDLRVGIEKTFALDDFWPAKLRSNGSSPETHPLLVVSSPSDAEYEDGSRVYEALKVLSRWASHYLTYPSLLNASFMDLLGVRTEAKNYLLCHLQQIADNKRLTSQAGFSPTTPFGSPSMGYASWLHTIGSGHIGASLALTWFAACVGSKIHGPGQDCFRSTKQKLMLWNANSHSAKQLRMFNDFGSVVRDFEERNLNSTSFPDFFGSCDADWVEAACRGQGGVNGDARQSDAHALDQDFEIAQRKQILLDSAYYERKRTNEELDALYAELREEGAKGRRLADWLGLYLAGGDQFSDMYLLKDVTNSTK</sequence>
<gene>
    <name evidence="2" type="ORF">BS50DRAFT_680871</name>
</gene>
<dbReference type="GO" id="GO:0016102">
    <property type="term" value="P:diterpenoid biosynthetic process"/>
    <property type="evidence" value="ECO:0007669"/>
    <property type="project" value="TreeGrafter"/>
</dbReference>
<reference evidence="2 3" key="1">
    <citation type="journal article" date="2018" name="Front. Microbiol.">
        <title>Genome-Wide Analysis of Corynespora cassiicola Leaf Fall Disease Putative Effectors.</title>
        <authorList>
            <person name="Lopez D."/>
            <person name="Ribeiro S."/>
            <person name="Label P."/>
            <person name="Fumanal B."/>
            <person name="Venisse J.S."/>
            <person name="Kohler A."/>
            <person name="de Oliveira R.R."/>
            <person name="Labutti K."/>
            <person name="Lipzen A."/>
            <person name="Lail K."/>
            <person name="Bauer D."/>
            <person name="Ohm R.A."/>
            <person name="Barry K.W."/>
            <person name="Spatafora J."/>
            <person name="Grigoriev I.V."/>
            <person name="Martin F.M."/>
            <person name="Pujade-Renaud V."/>
        </authorList>
    </citation>
    <scope>NUCLEOTIDE SEQUENCE [LARGE SCALE GENOMIC DNA]</scope>
    <source>
        <strain evidence="2 3">Philippines</strain>
    </source>
</reference>
<dbReference type="GO" id="GO:0010333">
    <property type="term" value="F:terpene synthase activity"/>
    <property type="evidence" value="ECO:0007669"/>
    <property type="project" value="InterPro"/>
</dbReference>
<evidence type="ECO:0000313" key="3">
    <source>
        <dbReference type="Proteomes" id="UP000240883"/>
    </source>
</evidence>
<dbReference type="OrthoDB" id="2343925at2759"/>
<dbReference type="Gene3D" id="1.50.10.160">
    <property type="match status" value="1"/>
</dbReference>
<protein>
    <recommendedName>
        <fullName evidence="4">Ent-kaurene synthase</fullName>
    </recommendedName>
</protein>
<dbReference type="EMBL" id="KZ678144">
    <property type="protein sequence ID" value="PSN61439.1"/>
    <property type="molecule type" value="Genomic_DNA"/>
</dbReference>
<dbReference type="InterPro" id="IPR050148">
    <property type="entry name" value="Terpene_synthase-like"/>
</dbReference>
<accession>A0A2T2N7Q5</accession>
<dbReference type="InterPro" id="IPR008930">
    <property type="entry name" value="Terpenoid_cyclase/PrenylTrfase"/>
</dbReference>
<organism evidence="2 3">
    <name type="scientific">Corynespora cassiicola Philippines</name>
    <dbReference type="NCBI Taxonomy" id="1448308"/>
    <lineage>
        <taxon>Eukaryota</taxon>
        <taxon>Fungi</taxon>
        <taxon>Dikarya</taxon>
        <taxon>Ascomycota</taxon>
        <taxon>Pezizomycotina</taxon>
        <taxon>Dothideomycetes</taxon>
        <taxon>Pleosporomycetidae</taxon>
        <taxon>Pleosporales</taxon>
        <taxon>Corynesporascaceae</taxon>
        <taxon>Corynespora</taxon>
    </lineage>
</organism>
<proteinExistence type="inferred from homology"/>
<comment type="similarity">
    <text evidence="1">Belongs to the terpene synthase family.</text>
</comment>
<evidence type="ECO:0000256" key="1">
    <source>
        <dbReference type="ARBA" id="ARBA00006333"/>
    </source>
</evidence>
<dbReference type="SUPFAM" id="SSF48239">
    <property type="entry name" value="Terpenoid cyclases/Protein prenyltransferases"/>
    <property type="match status" value="1"/>
</dbReference>
<dbReference type="GO" id="GO:0000287">
    <property type="term" value="F:magnesium ion binding"/>
    <property type="evidence" value="ECO:0007669"/>
    <property type="project" value="TreeGrafter"/>
</dbReference>
<evidence type="ECO:0000313" key="2">
    <source>
        <dbReference type="EMBL" id="PSN61439.1"/>
    </source>
</evidence>
<name>A0A2T2N7Q5_CORCC</name>
<dbReference type="PANTHER" id="PTHR31739:SF25">
    <property type="entry name" value="(E,E)-GERANYLLINALOOL SYNTHASE"/>
    <property type="match status" value="1"/>
</dbReference>
<dbReference type="PANTHER" id="PTHR31739">
    <property type="entry name" value="ENT-COPALYL DIPHOSPHATE SYNTHASE, CHLOROPLASTIC"/>
    <property type="match status" value="1"/>
</dbReference>